<dbReference type="InterPro" id="IPR001387">
    <property type="entry name" value="Cro/C1-type_HTH"/>
</dbReference>
<accession>A0A090S5N3</accession>
<comment type="caution">
    <text evidence="2">The sequence shown here is derived from an EMBL/GenBank/DDBJ whole genome shotgun (WGS) entry which is preliminary data.</text>
</comment>
<dbReference type="STRING" id="990268.JCM19235_1296"/>
<keyword evidence="3" id="KW-1185">Reference proteome</keyword>
<protein>
    <recommendedName>
        <fullName evidence="1">HTH cro/C1-type domain-containing protein</fullName>
    </recommendedName>
</protein>
<name>A0A090S5N3_9VIBR</name>
<feature type="domain" description="HTH cro/C1-type" evidence="1">
    <location>
        <begin position="19"/>
        <end position="71"/>
    </location>
</feature>
<reference evidence="2 3" key="2">
    <citation type="submission" date="2014-09" db="EMBL/GenBank/DDBJ databases">
        <authorList>
            <consortium name="NBRP consortium"/>
            <person name="Sawabe T."/>
            <person name="Meirelles P."/>
            <person name="Nakanishi M."/>
            <person name="Sayaka M."/>
            <person name="Hattori M."/>
            <person name="Ohkuma M."/>
        </authorList>
    </citation>
    <scope>NUCLEOTIDE SEQUENCE [LARGE SCALE GENOMIC DNA]</scope>
    <source>
        <strain evidence="3">JCM19235</strain>
    </source>
</reference>
<proteinExistence type="predicted"/>
<dbReference type="Gene3D" id="1.10.260.40">
    <property type="entry name" value="lambda repressor-like DNA-binding domains"/>
    <property type="match status" value="1"/>
</dbReference>
<dbReference type="CDD" id="cd00093">
    <property type="entry name" value="HTH_XRE"/>
    <property type="match status" value="1"/>
</dbReference>
<dbReference type="OrthoDB" id="5593110at2"/>
<dbReference type="SMART" id="SM00530">
    <property type="entry name" value="HTH_XRE"/>
    <property type="match status" value="1"/>
</dbReference>
<evidence type="ECO:0000313" key="2">
    <source>
        <dbReference type="EMBL" id="GAL22995.1"/>
    </source>
</evidence>
<evidence type="ECO:0000259" key="1">
    <source>
        <dbReference type="PROSITE" id="PS50943"/>
    </source>
</evidence>
<gene>
    <name evidence="2" type="ORF">JCM19235_1296</name>
</gene>
<reference evidence="2 3" key="1">
    <citation type="submission" date="2014-09" db="EMBL/GenBank/DDBJ databases">
        <title>Vibrio maritimus JCM 19235. (C45) whole genome shotgun sequence.</title>
        <authorList>
            <person name="Sawabe T."/>
            <person name="Meirelles P."/>
            <person name="Nakanishi M."/>
            <person name="Sayaka M."/>
            <person name="Hattori M."/>
            <person name="Ohkuma M."/>
        </authorList>
    </citation>
    <scope>NUCLEOTIDE SEQUENCE [LARGE SCALE GENOMIC DNA]</scope>
    <source>
        <strain evidence="3">JCM19235</strain>
    </source>
</reference>
<organism evidence="2 3">
    <name type="scientific">Vibrio maritimus</name>
    <dbReference type="NCBI Taxonomy" id="990268"/>
    <lineage>
        <taxon>Bacteria</taxon>
        <taxon>Pseudomonadati</taxon>
        <taxon>Pseudomonadota</taxon>
        <taxon>Gammaproteobacteria</taxon>
        <taxon>Vibrionales</taxon>
        <taxon>Vibrionaceae</taxon>
        <taxon>Vibrio</taxon>
    </lineage>
</organism>
<evidence type="ECO:0000313" key="3">
    <source>
        <dbReference type="Proteomes" id="UP000029228"/>
    </source>
</evidence>
<dbReference type="GO" id="GO:0003677">
    <property type="term" value="F:DNA binding"/>
    <property type="evidence" value="ECO:0007669"/>
    <property type="project" value="InterPro"/>
</dbReference>
<dbReference type="SUPFAM" id="SSF47413">
    <property type="entry name" value="lambda repressor-like DNA-binding domains"/>
    <property type="match status" value="1"/>
</dbReference>
<sequence>MTEKTRDIQSLLDDLGQAVKAARVDRGLTQADVVKACGLSQNIVTNLEKGKGTAVASLLAILEHLDLADDIIKAILPKEVPTKRDVRYRAPAEKEPESSDSLKLEPLELYRDEDEIITMTRTLKRDELNQALSEDPMGVYRISHAVVGELMRDLQANIAVHIRTCKFRLAGGGVRQKEATSLPRLPRPRHLTWYGQSVAT</sequence>
<dbReference type="Proteomes" id="UP000029228">
    <property type="component" value="Unassembled WGS sequence"/>
</dbReference>
<dbReference type="InterPro" id="IPR010982">
    <property type="entry name" value="Lambda_DNA-bd_dom_sf"/>
</dbReference>
<dbReference type="EMBL" id="BBMR01000017">
    <property type="protein sequence ID" value="GAL22995.1"/>
    <property type="molecule type" value="Genomic_DNA"/>
</dbReference>
<dbReference type="Pfam" id="PF13560">
    <property type="entry name" value="HTH_31"/>
    <property type="match status" value="1"/>
</dbReference>
<dbReference type="AlphaFoldDB" id="A0A090S5N3"/>
<dbReference type="PROSITE" id="PS50943">
    <property type="entry name" value="HTH_CROC1"/>
    <property type="match status" value="1"/>
</dbReference>